<comment type="caution">
    <text evidence="1">The sequence shown here is derived from an EMBL/GenBank/DDBJ whole genome shotgun (WGS) entry which is preliminary data.</text>
</comment>
<dbReference type="EMBL" id="CAJVPM010001369">
    <property type="protein sequence ID" value="CAG8465622.1"/>
    <property type="molecule type" value="Genomic_DNA"/>
</dbReference>
<name>A0ACA9KC82_9GLOM</name>
<dbReference type="Proteomes" id="UP000789860">
    <property type="component" value="Unassembled WGS sequence"/>
</dbReference>
<organism evidence="1 2">
    <name type="scientific">Scutellospora calospora</name>
    <dbReference type="NCBI Taxonomy" id="85575"/>
    <lineage>
        <taxon>Eukaryota</taxon>
        <taxon>Fungi</taxon>
        <taxon>Fungi incertae sedis</taxon>
        <taxon>Mucoromycota</taxon>
        <taxon>Glomeromycotina</taxon>
        <taxon>Glomeromycetes</taxon>
        <taxon>Diversisporales</taxon>
        <taxon>Gigasporaceae</taxon>
        <taxon>Scutellospora</taxon>
    </lineage>
</organism>
<evidence type="ECO:0000313" key="1">
    <source>
        <dbReference type="EMBL" id="CAG8465622.1"/>
    </source>
</evidence>
<keyword evidence="2" id="KW-1185">Reference proteome</keyword>
<gene>
    <name evidence="1" type="ORF">SCALOS_LOCUS1806</name>
</gene>
<proteinExistence type="predicted"/>
<evidence type="ECO:0000313" key="2">
    <source>
        <dbReference type="Proteomes" id="UP000789860"/>
    </source>
</evidence>
<sequence>MNLASGSGDSYVGTINGYITQNEPGTSRQPVKLQGILNNQQKVAIGLLDTLGHLGNIDTLGRLINIICSRYKYRWPSLRDPTN</sequence>
<reference evidence="1" key="1">
    <citation type="submission" date="2021-06" db="EMBL/GenBank/DDBJ databases">
        <authorList>
            <person name="Kallberg Y."/>
            <person name="Tangrot J."/>
            <person name="Rosling A."/>
        </authorList>
    </citation>
    <scope>NUCLEOTIDE SEQUENCE</scope>
    <source>
        <strain evidence="1">AU212A</strain>
    </source>
</reference>
<accession>A0ACA9KC82</accession>
<protein>
    <submittedName>
        <fullName evidence="1">2469_t:CDS:1</fullName>
    </submittedName>
</protein>